<reference evidence="1 2" key="1">
    <citation type="submission" date="2014-09" db="EMBL/GenBank/DDBJ databases">
        <title>Vibrio maritimus JCM 19235. (C45) whole genome shotgun sequence.</title>
        <authorList>
            <person name="Sawabe T."/>
            <person name="Meirelles P."/>
            <person name="Nakanishi M."/>
            <person name="Sayaka M."/>
            <person name="Hattori M."/>
            <person name="Ohkuma M."/>
        </authorList>
    </citation>
    <scope>NUCLEOTIDE SEQUENCE [LARGE SCALE GENOMIC DNA]</scope>
    <source>
        <strain evidence="2">JCM19235</strain>
    </source>
</reference>
<dbReference type="Proteomes" id="UP000029228">
    <property type="component" value="Unassembled WGS sequence"/>
</dbReference>
<keyword evidence="2" id="KW-1185">Reference proteome</keyword>
<accession>A0A090RYM0</accession>
<dbReference type="EMBL" id="BBMR01000006">
    <property type="protein sequence ID" value="GAL20391.1"/>
    <property type="molecule type" value="Genomic_DNA"/>
</dbReference>
<proteinExistence type="predicted"/>
<dbReference type="InterPro" id="IPR021928">
    <property type="entry name" value="DUF3541"/>
</dbReference>
<dbReference type="Pfam" id="PF12060">
    <property type="entry name" value="DUF3541"/>
    <property type="match status" value="1"/>
</dbReference>
<organism evidence="1 2">
    <name type="scientific">Vibrio maritimus</name>
    <dbReference type="NCBI Taxonomy" id="990268"/>
    <lineage>
        <taxon>Bacteria</taxon>
        <taxon>Pseudomonadati</taxon>
        <taxon>Pseudomonadota</taxon>
        <taxon>Gammaproteobacteria</taxon>
        <taxon>Vibrionales</taxon>
        <taxon>Vibrionaceae</taxon>
        <taxon>Vibrio</taxon>
    </lineage>
</organism>
<name>A0A090RYM0_9VIBR</name>
<sequence length="52" mass="5886">MIPSVSGDFDFAYGEHRNVLAIMLLDWQPTYEGPNVKSDPKLFKQLPYGVSI</sequence>
<dbReference type="AlphaFoldDB" id="A0A090RYM0"/>
<evidence type="ECO:0000313" key="2">
    <source>
        <dbReference type="Proteomes" id="UP000029228"/>
    </source>
</evidence>
<protein>
    <submittedName>
        <fullName evidence="1">Uncharacterized protein</fullName>
    </submittedName>
</protein>
<evidence type="ECO:0000313" key="1">
    <source>
        <dbReference type="EMBL" id="GAL20391.1"/>
    </source>
</evidence>
<gene>
    <name evidence="1" type="ORF">JCM19235_3393</name>
</gene>
<comment type="caution">
    <text evidence="1">The sequence shown here is derived from an EMBL/GenBank/DDBJ whole genome shotgun (WGS) entry which is preliminary data.</text>
</comment>